<dbReference type="InterPro" id="IPR025285">
    <property type="entry name" value="DUF4145"/>
</dbReference>
<comment type="caution">
    <text evidence="2">The sequence shown here is derived from an EMBL/GenBank/DDBJ whole genome shotgun (WGS) entry which is preliminary data.</text>
</comment>
<dbReference type="Proteomes" id="UP001651050">
    <property type="component" value="Unassembled WGS sequence"/>
</dbReference>
<feature type="domain" description="DUF4145" evidence="1">
    <location>
        <begin position="110"/>
        <end position="191"/>
    </location>
</feature>
<protein>
    <submittedName>
        <fullName evidence="2">DUF4145 domain-containing protein</fullName>
    </submittedName>
</protein>
<organism evidence="2 3">
    <name type="scientific">Isoptericola peretonis</name>
    <dbReference type="NCBI Taxonomy" id="2918523"/>
    <lineage>
        <taxon>Bacteria</taxon>
        <taxon>Bacillati</taxon>
        <taxon>Actinomycetota</taxon>
        <taxon>Actinomycetes</taxon>
        <taxon>Micrococcales</taxon>
        <taxon>Promicromonosporaceae</taxon>
        <taxon>Isoptericola</taxon>
    </lineage>
</organism>
<evidence type="ECO:0000313" key="3">
    <source>
        <dbReference type="Proteomes" id="UP001651050"/>
    </source>
</evidence>
<accession>A0ABT0J1F1</accession>
<dbReference type="EMBL" id="JALQCY010000002">
    <property type="protein sequence ID" value="MCK9793305.1"/>
    <property type="molecule type" value="Genomic_DNA"/>
</dbReference>
<sequence>MANLTDDLIVVSATAQNQSSSSAWRDAICPNCGRAQCLVVAAAKARKADNLPPEDAILWLRCISCRMGIVINGDVQSPGADAVGGVRGLPSDVADAWNEVRVSLAGGANTGAVMMCRKILFHVAVEHGMNEKTDKGRAPTFAQVLDHLRDVGLVTPPMMPWVERIRDVGNEANHELPATSLAEATRVATFTHQLLVLVFQMAAEMVEALGSHD</sequence>
<reference evidence="2 3" key="1">
    <citation type="submission" date="2022-02" db="EMBL/GenBank/DDBJ databases">
        <title>The car tank lid bacteriome: a reservoir of bacteria with potential in bioremediation of fuel.</title>
        <authorList>
            <person name="Vidal-Verdu A."/>
            <person name="Gomez-Martinez D."/>
            <person name="Latorre-Perez A."/>
            <person name="Pereto J."/>
            <person name="Porcar M."/>
        </authorList>
    </citation>
    <scope>NUCLEOTIDE SEQUENCE [LARGE SCALE GENOMIC DNA]</scope>
    <source>
        <strain evidence="2 3">4D.3</strain>
    </source>
</reference>
<dbReference type="Pfam" id="PF13643">
    <property type="entry name" value="DUF4145"/>
    <property type="match status" value="1"/>
</dbReference>
<name>A0ABT0J1F1_9MICO</name>
<dbReference type="RefSeq" id="WP_416343159.1">
    <property type="nucleotide sequence ID" value="NZ_JALQCY010000002.1"/>
</dbReference>
<keyword evidence="3" id="KW-1185">Reference proteome</keyword>
<gene>
    <name evidence="2" type="ORF">M1843_06050</name>
</gene>
<evidence type="ECO:0000313" key="2">
    <source>
        <dbReference type="EMBL" id="MCK9793305.1"/>
    </source>
</evidence>
<proteinExistence type="predicted"/>
<evidence type="ECO:0000259" key="1">
    <source>
        <dbReference type="Pfam" id="PF13643"/>
    </source>
</evidence>